<proteinExistence type="inferred from homology"/>
<dbReference type="STRING" id="121845.A0A3Q0IYD2"/>
<dbReference type="PANTHER" id="PTHR13378:SF1">
    <property type="entry name" value="RAGULATOR COMPLEX PROTEIN LAMTOR3"/>
    <property type="match status" value="1"/>
</dbReference>
<dbReference type="GO" id="GO:0071230">
    <property type="term" value="P:cellular response to amino acid stimulus"/>
    <property type="evidence" value="ECO:0007669"/>
    <property type="project" value="TreeGrafter"/>
</dbReference>
<dbReference type="InterPro" id="IPR015019">
    <property type="entry name" value="LAMTOR3"/>
</dbReference>
<dbReference type="Proteomes" id="UP000079169">
    <property type="component" value="Unplaced"/>
</dbReference>
<sequence>MIEEINKYLSEQMKKVNELYCLIITDRDGVPIIKILNEKCPETSMKQPIFLSTFSTASDQASKLGLGKNESILCIYKNYQILQVNYFPFIIRYIASHKVNTGHMYTLHDHIKPVIEELKLSIGQSIVQ</sequence>
<dbReference type="SUPFAM" id="SSF103196">
    <property type="entry name" value="Roadblock/LC7 domain"/>
    <property type="match status" value="1"/>
</dbReference>
<organism evidence="2 3">
    <name type="scientific">Diaphorina citri</name>
    <name type="common">Asian citrus psyllid</name>
    <dbReference type="NCBI Taxonomy" id="121845"/>
    <lineage>
        <taxon>Eukaryota</taxon>
        <taxon>Metazoa</taxon>
        <taxon>Ecdysozoa</taxon>
        <taxon>Arthropoda</taxon>
        <taxon>Hexapoda</taxon>
        <taxon>Insecta</taxon>
        <taxon>Pterygota</taxon>
        <taxon>Neoptera</taxon>
        <taxon>Paraneoptera</taxon>
        <taxon>Hemiptera</taxon>
        <taxon>Sternorrhyncha</taxon>
        <taxon>Psylloidea</taxon>
        <taxon>Psyllidae</taxon>
        <taxon>Diaphorininae</taxon>
        <taxon>Diaphorina</taxon>
    </lineage>
</organism>
<evidence type="ECO:0000256" key="1">
    <source>
        <dbReference type="ARBA" id="ARBA00005356"/>
    </source>
</evidence>
<dbReference type="CTD" id="8649"/>
<dbReference type="GO" id="GO:0071986">
    <property type="term" value="C:Ragulator complex"/>
    <property type="evidence" value="ECO:0007669"/>
    <property type="project" value="TreeGrafter"/>
</dbReference>
<gene>
    <name evidence="3" type="primary">LOC103511742</name>
</gene>
<evidence type="ECO:0000313" key="2">
    <source>
        <dbReference type="Proteomes" id="UP000079169"/>
    </source>
</evidence>
<dbReference type="Pfam" id="PF08923">
    <property type="entry name" value="MAPKK1_Int"/>
    <property type="match status" value="1"/>
</dbReference>
<comment type="similarity">
    <text evidence="1">Belongs to the LAMTOR3 family.</text>
</comment>
<dbReference type="GeneID" id="103511742"/>
<keyword evidence="2" id="KW-1185">Reference proteome</keyword>
<dbReference type="PANTHER" id="PTHR13378">
    <property type="entry name" value="REGULATOR COMPLEX PROTEIN LAMTOR3"/>
    <property type="match status" value="1"/>
</dbReference>
<dbReference type="KEGG" id="dci:103511742"/>
<dbReference type="RefSeq" id="XP_026681219.1">
    <property type="nucleotide sequence ID" value="XM_026825418.1"/>
</dbReference>
<accession>A0A3Q0IYD2</accession>
<dbReference type="AlphaFoldDB" id="A0A3Q0IYD2"/>
<name>A0A3Q0IYD2_DIACI</name>
<dbReference type="PaxDb" id="121845-A0A3Q0IYD2"/>
<dbReference type="GO" id="GO:0032008">
    <property type="term" value="P:positive regulation of TOR signaling"/>
    <property type="evidence" value="ECO:0007669"/>
    <property type="project" value="TreeGrafter"/>
</dbReference>
<dbReference type="SMART" id="SM01278">
    <property type="entry name" value="MAPKK1_Int"/>
    <property type="match status" value="1"/>
</dbReference>
<dbReference type="FunFam" id="3.30.450.30:FF:000003">
    <property type="entry name" value="ragulator complex protein LAMTOR3 homolog"/>
    <property type="match status" value="1"/>
</dbReference>
<reference evidence="3" key="1">
    <citation type="submission" date="2025-08" db="UniProtKB">
        <authorList>
            <consortium name="RefSeq"/>
        </authorList>
    </citation>
    <scope>IDENTIFICATION</scope>
</reference>
<dbReference type="Gene3D" id="3.30.450.30">
    <property type="entry name" value="Dynein light chain 2a, cytoplasmic"/>
    <property type="match status" value="1"/>
</dbReference>
<evidence type="ECO:0000313" key="3">
    <source>
        <dbReference type="RefSeq" id="XP_026681219.1"/>
    </source>
</evidence>
<protein>
    <submittedName>
        <fullName evidence="3">Ragulator complex protein LAMTOR3</fullName>
    </submittedName>
</protein>